<accession>E8T3L5</accession>
<sequence>MSCSCRKGAQIEKLLSPQVEELLKLLQQNPGAFELLLEVVNSFRPTDPPAVKAERIFLAVKDMVELKLLSPAKIEKVTAALNGLLFSSNEKDRGNLLEVLVSKLGPFYAEFPYRRVNQCKVFKKSRKLSDKEIDVAFSSKRTLELHECKSNMVRQWRGPLSRKSKRGGKLHFLNQLPQLCKNGKRVVPVCSGLDGEMAVEYLKLVFKFYRFKQVKIVGREKLLEKLKKKRKLLK</sequence>
<dbReference type="OrthoDB" id="12576at2"/>
<evidence type="ECO:0000313" key="1">
    <source>
        <dbReference type="EMBL" id="ADU96146.1"/>
    </source>
</evidence>
<protein>
    <submittedName>
        <fullName evidence="1">Uncharacterized protein</fullName>
    </submittedName>
</protein>
<reference evidence="1" key="1">
    <citation type="submission" date="2011-01" db="EMBL/GenBank/DDBJ databases">
        <title>Complete sequence of chromosome of Thermovibrio ammonificans HB-1.</title>
        <authorList>
            <consortium name="US DOE Joint Genome Institute"/>
            <person name="Lucas S."/>
            <person name="Copeland A."/>
            <person name="Lapidus A."/>
            <person name="Cheng J.-F."/>
            <person name="Goodwin L."/>
            <person name="Pitluck S."/>
            <person name="Davenport K."/>
            <person name="Detter J.C."/>
            <person name="Han C."/>
            <person name="Tapia R."/>
            <person name="Land M."/>
            <person name="Hauser L."/>
            <person name="Kyrpides N."/>
            <person name="Ivanova N."/>
            <person name="Ovchinnikova G."/>
            <person name="Vetriani C."/>
            <person name="Woyke T."/>
        </authorList>
    </citation>
    <scope>NUCLEOTIDE SEQUENCE [LARGE SCALE GENOMIC DNA]</scope>
    <source>
        <strain evidence="1">HB-1</strain>
    </source>
</reference>
<gene>
    <name evidence="1" type="ordered locus">Theam_0173</name>
</gene>
<dbReference type="RefSeq" id="WP_013536932.1">
    <property type="nucleotide sequence ID" value="NC_014926.1"/>
</dbReference>
<keyword evidence="2" id="KW-1185">Reference proteome</keyword>
<organism evidence="1 2">
    <name type="scientific">Thermovibrio ammonificans (strain DSM 15698 / JCM 12110 / HB-1)</name>
    <dbReference type="NCBI Taxonomy" id="648996"/>
    <lineage>
        <taxon>Bacteria</taxon>
        <taxon>Pseudomonadati</taxon>
        <taxon>Aquificota</taxon>
        <taxon>Aquificia</taxon>
        <taxon>Desulfurobacteriales</taxon>
        <taxon>Desulfurobacteriaceae</taxon>
        <taxon>Thermovibrio</taxon>
    </lineage>
</organism>
<dbReference type="Proteomes" id="UP000006362">
    <property type="component" value="Chromosome"/>
</dbReference>
<dbReference type="HOGENOM" id="CLU_1184581_0_0_0"/>
<proteinExistence type="predicted"/>
<dbReference type="eggNOG" id="ENOG50307W1">
    <property type="taxonomic scope" value="Bacteria"/>
</dbReference>
<dbReference type="STRING" id="648996.Theam_0173"/>
<dbReference type="AlphaFoldDB" id="E8T3L5"/>
<dbReference type="KEGG" id="tam:Theam_0173"/>
<evidence type="ECO:0000313" key="2">
    <source>
        <dbReference type="Proteomes" id="UP000006362"/>
    </source>
</evidence>
<name>E8T3L5_THEA1</name>
<dbReference type="EMBL" id="CP002444">
    <property type="protein sequence ID" value="ADU96146.1"/>
    <property type="molecule type" value="Genomic_DNA"/>
</dbReference>